<keyword evidence="2" id="KW-1185">Reference proteome</keyword>
<dbReference type="PATRIC" id="fig|1365176.7.peg.1880"/>
<dbReference type="Proteomes" id="UP000015543">
    <property type="component" value="Chromosome"/>
</dbReference>
<dbReference type="HOGENOM" id="CLU_1727326_0_0_2"/>
<dbReference type="EMBL" id="CP006646">
    <property type="protein sequence ID" value="AGT36232.1"/>
    <property type="molecule type" value="Genomic_DNA"/>
</dbReference>
<name>S6A654_9CREN</name>
<protein>
    <submittedName>
        <fullName evidence="1">Uncharacterized protein</fullName>
    </submittedName>
</protein>
<accession>S6A654</accession>
<organism evidence="1 2">
    <name type="scientific">Thermofilum adornatum</name>
    <dbReference type="NCBI Taxonomy" id="1365176"/>
    <lineage>
        <taxon>Archaea</taxon>
        <taxon>Thermoproteota</taxon>
        <taxon>Thermoprotei</taxon>
        <taxon>Thermofilales</taxon>
        <taxon>Thermofilaceae</taxon>
        <taxon>Thermofilum</taxon>
    </lineage>
</organism>
<dbReference type="KEGG" id="thb:N186_09485"/>
<dbReference type="AlphaFoldDB" id="S6A654"/>
<sequence length="172" mass="20500">MNFFGITNEELIATGTLEARSMLEEIESKIEKARRILESLNYHLDVSAQDLVDYMSTDTYTEDKVNFRDVLENEYLLIHELVEINEWKKRGFKIHRRIIVDSPRTLVYTTHYIALEKEIEYALQRGDYAWAKERIRSQLEDPYMPEEFKPQAKLIHEKFIKILESKEKSLDP</sequence>
<evidence type="ECO:0000313" key="2">
    <source>
        <dbReference type="Proteomes" id="UP000015543"/>
    </source>
</evidence>
<gene>
    <name evidence="1" type="ORF">N186_09485</name>
</gene>
<reference evidence="1 2" key="1">
    <citation type="journal article" date="2013" name="Genome Announc.">
        <title>Complete Genomic Sequence of 'Thermofilum adornatus' Strain 1910bT, a Hyperthermophilic Anaerobic Organotrophic Crenarchaeon.</title>
        <authorList>
            <person name="Dominova I.N."/>
            <person name="Kublanov I.V."/>
            <person name="Podosokorskaya O.A."/>
            <person name="Derbikova K.S."/>
            <person name="Patrushev M.V."/>
            <person name="Toshchakov S.V."/>
        </authorList>
    </citation>
    <scope>NUCLEOTIDE SEQUENCE [LARGE SCALE GENOMIC DNA]</scope>
    <source>
        <strain evidence="2">1910b</strain>
    </source>
</reference>
<evidence type="ECO:0000313" key="1">
    <source>
        <dbReference type="EMBL" id="AGT36232.1"/>
    </source>
</evidence>
<proteinExistence type="predicted"/>